<sequence length="316" mass="34984">MDSPRTRVGGKEMSKAVFIASSHSDWKDEHGERYHFPKSNYLSVVERTMNDWVVFYEGRRGGNRGYYATQRVVGIESDPSDAGHAYAILDRGTLLDFETNVPRTRADGTRYESTLPAMGGNNTSAVRLISEDDFADIIRTGLQPTITPDALPRDGAYPELESRSWPSHDGNDARGVDALPFDERTRILTSRAFRDQSFARTVKAAYRSRCAISGLELRNGGGRPEVEAAHIIPVASNGPDTVRNGLALSGTIHWMFDRGLISVAPDYTILLAPDSVAAEAVERLINPARKLLLPEDSSLHPHQSYLAWHRAQCFKG</sequence>
<reference evidence="2 3" key="1">
    <citation type="submission" date="2019-02" db="EMBL/GenBank/DDBJ databases">
        <title>Deep-cultivation of Planctomycetes and their phenomic and genomic characterization uncovers novel biology.</title>
        <authorList>
            <person name="Wiegand S."/>
            <person name="Jogler M."/>
            <person name="Boedeker C."/>
            <person name="Pinto D."/>
            <person name="Vollmers J."/>
            <person name="Rivas-Marin E."/>
            <person name="Kohn T."/>
            <person name="Peeters S.H."/>
            <person name="Heuer A."/>
            <person name="Rast P."/>
            <person name="Oberbeckmann S."/>
            <person name="Bunk B."/>
            <person name="Jeske O."/>
            <person name="Meyerdierks A."/>
            <person name="Storesund J.E."/>
            <person name="Kallscheuer N."/>
            <person name="Luecker S."/>
            <person name="Lage O.M."/>
            <person name="Pohl T."/>
            <person name="Merkel B.J."/>
            <person name="Hornburger P."/>
            <person name="Mueller R.-W."/>
            <person name="Bruemmer F."/>
            <person name="Labrenz M."/>
            <person name="Spormann A.M."/>
            <person name="Op den Camp H."/>
            <person name="Overmann J."/>
            <person name="Amann R."/>
            <person name="Jetten M.S.M."/>
            <person name="Mascher T."/>
            <person name="Medema M.H."/>
            <person name="Devos D.P."/>
            <person name="Kaster A.-K."/>
            <person name="Ovreas L."/>
            <person name="Rohde M."/>
            <person name="Galperin M.Y."/>
            <person name="Jogler C."/>
        </authorList>
    </citation>
    <scope>NUCLEOTIDE SEQUENCE [LARGE SCALE GENOMIC DNA]</scope>
    <source>
        <strain evidence="2 3">Poly30</strain>
    </source>
</reference>
<dbReference type="Pfam" id="PF13391">
    <property type="entry name" value="HNH_2"/>
    <property type="match status" value="1"/>
</dbReference>
<feature type="domain" description="HNH nuclease" evidence="1">
    <location>
        <begin position="210"/>
        <end position="263"/>
    </location>
</feature>
<evidence type="ECO:0000259" key="1">
    <source>
        <dbReference type="Pfam" id="PF13391"/>
    </source>
</evidence>
<accession>A0A518ETC3</accession>
<name>A0A518ETC3_9BACT</name>
<protein>
    <recommendedName>
        <fullName evidence="1">HNH nuclease domain-containing protein</fullName>
    </recommendedName>
</protein>
<evidence type="ECO:0000313" key="2">
    <source>
        <dbReference type="EMBL" id="QDV07325.1"/>
    </source>
</evidence>
<organism evidence="2 3">
    <name type="scientific">Saltatorellus ferox</name>
    <dbReference type="NCBI Taxonomy" id="2528018"/>
    <lineage>
        <taxon>Bacteria</taxon>
        <taxon>Pseudomonadati</taxon>
        <taxon>Planctomycetota</taxon>
        <taxon>Planctomycetia</taxon>
        <taxon>Planctomycetia incertae sedis</taxon>
        <taxon>Saltatorellus</taxon>
    </lineage>
</organism>
<dbReference type="Proteomes" id="UP000320390">
    <property type="component" value="Chromosome"/>
</dbReference>
<proteinExistence type="predicted"/>
<gene>
    <name evidence="2" type="ORF">Poly30_28490</name>
</gene>
<keyword evidence="3" id="KW-1185">Reference proteome</keyword>
<dbReference type="EMBL" id="CP036434">
    <property type="protein sequence ID" value="QDV07325.1"/>
    <property type="molecule type" value="Genomic_DNA"/>
</dbReference>
<dbReference type="InterPro" id="IPR003615">
    <property type="entry name" value="HNH_nuc"/>
</dbReference>
<evidence type="ECO:0000313" key="3">
    <source>
        <dbReference type="Proteomes" id="UP000320390"/>
    </source>
</evidence>
<dbReference type="AlphaFoldDB" id="A0A518ETC3"/>